<proteinExistence type="predicted"/>
<dbReference type="RefSeq" id="WP_208177572.1">
    <property type="nucleotide sequence ID" value="NZ_JAGETZ010000013.1"/>
</dbReference>
<evidence type="ECO:0000313" key="2">
    <source>
        <dbReference type="EMBL" id="MBO2011887.1"/>
    </source>
</evidence>
<protein>
    <submittedName>
        <fullName evidence="2">T9SS type A sorting domain-containing protein</fullName>
    </submittedName>
</protein>
<keyword evidence="1" id="KW-0732">Signal</keyword>
<evidence type="ECO:0000256" key="1">
    <source>
        <dbReference type="SAM" id="SignalP"/>
    </source>
</evidence>
<dbReference type="EMBL" id="JAGETZ010000013">
    <property type="protein sequence ID" value="MBO2011887.1"/>
    <property type="molecule type" value="Genomic_DNA"/>
</dbReference>
<feature type="chain" id="PRO_5046738543" evidence="1">
    <location>
        <begin position="29"/>
        <end position="337"/>
    </location>
</feature>
<dbReference type="InterPro" id="IPR026444">
    <property type="entry name" value="Secre_tail"/>
</dbReference>
<comment type="caution">
    <text evidence="2">The sequence shown here is derived from an EMBL/GenBank/DDBJ whole genome shotgun (WGS) entry which is preliminary data.</text>
</comment>
<sequence>MKHVTRSIFGGRLLMLSLLATFPLSTLRAQTAASYTAAATGSSLAAYNLLQPTTTAAVRTAGTADEGYYNTLPIGFTFRFVGANYTTVSASTNGWLTLGQSITAATPTNSLATGTPRPIIAPLWDDISFGTAATPADPALDGDFFYQTTGVAGSRIFTAEWRNVRWTPAAAGPVTSVMVRLFEGTNVVQFQYAAGTSGASGSTRSASVGLAGAAGDYLAASDLSATATFSSTTEASIGSRATSGRIFTFTPPGTPSATRGSVAKEGLQLAPNPAQGQVQVLGAEPGAVVSVFDLQGRLARRYSAASTLDLRGLAPGMYVLAAQVAGLPARTARLAIE</sequence>
<dbReference type="NCBIfam" id="TIGR04183">
    <property type="entry name" value="Por_Secre_tail"/>
    <property type="match status" value="1"/>
</dbReference>
<name>A0ABS3QL48_9BACT</name>
<gene>
    <name evidence="2" type="ORF">J4E00_22675</name>
</gene>
<evidence type="ECO:0000313" key="3">
    <source>
        <dbReference type="Proteomes" id="UP000664369"/>
    </source>
</evidence>
<reference evidence="2 3" key="1">
    <citation type="submission" date="2021-03" db="EMBL/GenBank/DDBJ databases">
        <authorList>
            <person name="Kim M.K."/>
        </authorList>
    </citation>
    <scope>NUCLEOTIDE SEQUENCE [LARGE SCALE GENOMIC DNA]</scope>
    <source>
        <strain evidence="2 3">BT442</strain>
    </source>
</reference>
<organism evidence="2 3">
    <name type="scientific">Hymenobacter negativus</name>
    <dbReference type="NCBI Taxonomy" id="2795026"/>
    <lineage>
        <taxon>Bacteria</taxon>
        <taxon>Pseudomonadati</taxon>
        <taxon>Bacteroidota</taxon>
        <taxon>Cytophagia</taxon>
        <taxon>Cytophagales</taxon>
        <taxon>Hymenobacteraceae</taxon>
        <taxon>Hymenobacter</taxon>
    </lineage>
</organism>
<accession>A0ABS3QL48</accession>
<feature type="signal peptide" evidence="1">
    <location>
        <begin position="1"/>
        <end position="28"/>
    </location>
</feature>
<dbReference type="Proteomes" id="UP000664369">
    <property type="component" value="Unassembled WGS sequence"/>
</dbReference>
<keyword evidence="3" id="KW-1185">Reference proteome</keyword>